<evidence type="ECO:0000313" key="3">
    <source>
        <dbReference type="EMBL" id="MFC7081906.1"/>
    </source>
</evidence>
<reference evidence="3 4" key="1">
    <citation type="journal article" date="2019" name="Int. J. Syst. Evol. Microbiol.">
        <title>The Global Catalogue of Microorganisms (GCM) 10K type strain sequencing project: providing services to taxonomists for standard genome sequencing and annotation.</title>
        <authorList>
            <consortium name="The Broad Institute Genomics Platform"/>
            <consortium name="The Broad Institute Genome Sequencing Center for Infectious Disease"/>
            <person name="Wu L."/>
            <person name="Ma J."/>
        </authorList>
    </citation>
    <scope>NUCLEOTIDE SEQUENCE [LARGE SCALE GENOMIC DNA]</scope>
    <source>
        <strain evidence="3 4">DT72</strain>
    </source>
</reference>
<dbReference type="Proteomes" id="UP001596407">
    <property type="component" value="Unassembled WGS sequence"/>
</dbReference>
<dbReference type="AlphaFoldDB" id="A0ABD5WTH8"/>
<comment type="caution">
    <text evidence="3">The sequence shown here is derived from an EMBL/GenBank/DDBJ whole genome shotgun (WGS) entry which is preliminary data.</text>
</comment>
<dbReference type="SUPFAM" id="SSF53649">
    <property type="entry name" value="Alkaline phosphatase-like"/>
    <property type="match status" value="1"/>
</dbReference>
<evidence type="ECO:0000259" key="2">
    <source>
        <dbReference type="Pfam" id="PF00884"/>
    </source>
</evidence>
<dbReference type="Pfam" id="PF00884">
    <property type="entry name" value="Sulfatase"/>
    <property type="match status" value="1"/>
</dbReference>
<organism evidence="3 4">
    <name type="scientific">Halorussus caseinilyticus</name>
    <dbReference type="NCBI Taxonomy" id="3034025"/>
    <lineage>
        <taxon>Archaea</taxon>
        <taxon>Methanobacteriati</taxon>
        <taxon>Methanobacteriota</taxon>
        <taxon>Stenosarchaea group</taxon>
        <taxon>Halobacteria</taxon>
        <taxon>Halobacteriales</taxon>
        <taxon>Haladaptataceae</taxon>
        <taxon>Halorussus</taxon>
    </lineage>
</organism>
<feature type="compositionally biased region" description="Polar residues" evidence="1">
    <location>
        <begin position="177"/>
        <end position="190"/>
    </location>
</feature>
<dbReference type="EMBL" id="JBHSZH010000005">
    <property type="protein sequence ID" value="MFC7081906.1"/>
    <property type="molecule type" value="Genomic_DNA"/>
</dbReference>
<dbReference type="InterPro" id="IPR017850">
    <property type="entry name" value="Alkaline_phosphatase_core_sf"/>
</dbReference>
<accession>A0ABD5WTH8</accession>
<evidence type="ECO:0000256" key="1">
    <source>
        <dbReference type="SAM" id="MobiDB-lite"/>
    </source>
</evidence>
<keyword evidence="4" id="KW-1185">Reference proteome</keyword>
<feature type="region of interest" description="Disordered" evidence="1">
    <location>
        <begin position="157"/>
        <end position="190"/>
    </location>
</feature>
<protein>
    <submittedName>
        <fullName evidence="3">Sulfatase-like hydrolase/transferase</fullName>
    </submittedName>
</protein>
<sequence length="190" mass="20687">MTSIAIVVLDTLRYDAFRDAFDWLDGRWFTAAYSTSHRTIPAHASLLTGRYASEVGVHGKSPSLDCDRPVLTERLRDAGYRTRMFTGNPEIYRYDGWERGFDQRVGQASLGLSDDAFDWASFGYDTDREGPLLYLDALLRVLSGDCATLPRFGRGTDCSPGRGSTAAATDSAGESGGPTSATTIFCSPTS</sequence>
<feature type="domain" description="Sulfatase N-terminal" evidence="2">
    <location>
        <begin position="28"/>
        <end position="106"/>
    </location>
</feature>
<proteinExistence type="predicted"/>
<dbReference type="InterPro" id="IPR000917">
    <property type="entry name" value="Sulfatase_N"/>
</dbReference>
<gene>
    <name evidence="3" type="ORF">ACFQJ6_19225</name>
</gene>
<name>A0ABD5WTH8_9EURY</name>
<dbReference type="RefSeq" id="WP_382210192.1">
    <property type="nucleotide sequence ID" value="NZ_JBHSZH010000005.1"/>
</dbReference>
<dbReference type="Gene3D" id="3.40.720.10">
    <property type="entry name" value="Alkaline Phosphatase, subunit A"/>
    <property type="match status" value="1"/>
</dbReference>
<evidence type="ECO:0000313" key="4">
    <source>
        <dbReference type="Proteomes" id="UP001596407"/>
    </source>
</evidence>